<name>A0A2W5S7W6_CERSP</name>
<dbReference type="InterPro" id="IPR050491">
    <property type="entry name" value="AmpC-like"/>
</dbReference>
<keyword evidence="6" id="KW-0378">Hydrolase</keyword>
<evidence type="ECO:0000256" key="3">
    <source>
        <dbReference type="ARBA" id="ARBA00023136"/>
    </source>
</evidence>
<dbReference type="Proteomes" id="UP000248975">
    <property type="component" value="Unassembled WGS sequence"/>
</dbReference>
<dbReference type="Pfam" id="PF00144">
    <property type="entry name" value="Beta-lactamase"/>
    <property type="match status" value="1"/>
</dbReference>
<gene>
    <name evidence="6" type="ORF">DI533_16150</name>
</gene>
<organism evidence="6 7">
    <name type="scientific">Cereibacter sphaeroides</name>
    <name type="common">Rhodobacter sphaeroides</name>
    <dbReference type="NCBI Taxonomy" id="1063"/>
    <lineage>
        <taxon>Bacteria</taxon>
        <taxon>Pseudomonadati</taxon>
        <taxon>Pseudomonadota</taxon>
        <taxon>Alphaproteobacteria</taxon>
        <taxon>Rhodobacterales</taxon>
        <taxon>Paracoccaceae</taxon>
        <taxon>Cereibacter</taxon>
    </lineage>
</organism>
<dbReference type="Gene3D" id="2.40.128.50">
    <property type="match status" value="2"/>
</dbReference>
<keyword evidence="3" id="KW-0472">Membrane</keyword>
<comment type="subcellular location">
    <subcellularLocation>
        <location evidence="1">Membrane</location>
    </subcellularLocation>
</comment>
<keyword evidence="2 6" id="KW-0645">Protease</keyword>
<dbReference type="Pfam" id="PF07930">
    <property type="entry name" value="DAP_B"/>
    <property type="match status" value="1"/>
</dbReference>
<feature type="domain" description="Beta-lactamase-related" evidence="4">
    <location>
        <begin position="23"/>
        <end position="326"/>
    </location>
</feature>
<dbReference type="InterPro" id="IPR027279">
    <property type="entry name" value="D_amino_pept/lipop_sf"/>
</dbReference>
<evidence type="ECO:0000256" key="2">
    <source>
        <dbReference type="ARBA" id="ARBA00022438"/>
    </source>
</evidence>
<dbReference type="SUPFAM" id="SSF56601">
    <property type="entry name" value="beta-lactamase/transpeptidase-like"/>
    <property type="match status" value="1"/>
</dbReference>
<evidence type="ECO:0000313" key="7">
    <source>
        <dbReference type="Proteomes" id="UP000248975"/>
    </source>
</evidence>
<protein>
    <submittedName>
        <fullName evidence="6">Aminopeptidase</fullName>
        <ecNumber evidence="6">3.4.11.19</ecNumber>
    </submittedName>
</protein>
<dbReference type="EC" id="3.4.11.19" evidence="6"/>
<dbReference type="InterPro" id="IPR001466">
    <property type="entry name" value="Beta-lactam-related"/>
</dbReference>
<evidence type="ECO:0000256" key="1">
    <source>
        <dbReference type="ARBA" id="ARBA00004370"/>
    </source>
</evidence>
<dbReference type="NCBIfam" id="NF009622">
    <property type="entry name" value="PRK13128.1"/>
    <property type="match status" value="1"/>
</dbReference>
<dbReference type="InterPro" id="IPR012338">
    <property type="entry name" value="Beta-lactam/transpept-like"/>
</dbReference>
<dbReference type="PANTHER" id="PTHR46825">
    <property type="entry name" value="D-ALANYL-D-ALANINE-CARBOXYPEPTIDASE/ENDOPEPTIDASE AMPH"/>
    <property type="match status" value="1"/>
</dbReference>
<evidence type="ECO:0000259" key="4">
    <source>
        <dbReference type="Pfam" id="PF00144"/>
    </source>
</evidence>
<reference evidence="6 7" key="1">
    <citation type="submission" date="2017-08" db="EMBL/GenBank/DDBJ databases">
        <title>Infants hospitalized years apart are colonized by the same room-sourced microbial strains.</title>
        <authorList>
            <person name="Brooks B."/>
            <person name="Olm M.R."/>
            <person name="Firek B.A."/>
            <person name="Baker R."/>
            <person name="Thomas B.C."/>
            <person name="Morowitz M.J."/>
            <person name="Banfield J.F."/>
        </authorList>
    </citation>
    <scope>NUCLEOTIDE SEQUENCE [LARGE SCALE GENOMIC DNA]</scope>
    <source>
        <strain evidence="6">S2_003_000_R2_11</strain>
    </source>
</reference>
<feature type="domain" description="D-aminopeptidase" evidence="5">
    <location>
        <begin position="342"/>
        <end position="517"/>
    </location>
</feature>
<dbReference type="GO" id="GO:0016020">
    <property type="term" value="C:membrane"/>
    <property type="evidence" value="ECO:0007669"/>
    <property type="project" value="UniProtKB-SubCell"/>
</dbReference>
<dbReference type="EMBL" id="QFQS01000003">
    <property type="protein sequence ID" value="PZQ97072.1"/>
    <property type="molecule type" value="Genomic_DNA"/>
</dbReference>
<accession>A0A2W5S7W6</accession>
<dbReference type="AlphaFoldDB" id="A0A2W5S7W6"/>
<evidence type="ECO:0000313" key="6">
    <source>
        <dbReference type="EMBL" id="PZQ97072.1"/>
    </source>
</evidence>
<comment type="caution">
    <text evidence="6">The sequence shown here is derived from an EMBL/GenBank/DDBJ whole genome shotgun (WGS) entry which is preliminary data.</text>
</comment>
<dbReference type="InterPro" id="IPR012856">
    <property type="entry name" value="DAP_B_dom"/>
</dbReference>
<dbReference type="Gene3D" id="3.40.710.10">
    <property type="entry name" value="DD-peptidase/beta-lactamase superfamily"/>
    <property type="match status" value="1"/>
</dbReference>
<dbReference type="PANTHER" id="PTHR46825:SF11">
    <property type="entry name" value="PENICILLIN-BINDING PROTEIN 4"/>
    <property type="match status" value="1"/>
</dbReference>
<evidence type="ECO:0000259" key="5">
    <source>
        <dbReference type="Pfam" id="PF07930"/>
    </source>
</evidence>
<dbReference type="GO" id="GO:0004177">
    <property type="term" value="F:aminopeptidase activity"/>
    <property type="evidence" value="ECO:0007669"/>
    <property type="project" value="UniProtKB-KW"/>
</dbReference>
<dbReference type="SUPFAM" id="SSF50886">
    <property type="entry name" value="D-aminopeptidase, middle and C-terminal domains"/>
    <property type="match status" value="2"/>
</dbReference>
<sequence>MPKHDDPADLNSALNLLPQRFHGPGGVAAVLSDGHVVASRAWGYASLEDRGAMGQQTRLPICSISKQFTCGVLLAAGGEPEAFDAQIPAFLPSLLDPMPTTRQLCHNQSGLRDYWAMTVLDGAKAEQTFHREDALPMISSVRSGHFPPGSGYSYCNCNYRILSEMIETMAGETLEYLYRRHIWGPAGMNSAVLTSDTRHPADGVVGYEGNDLTGFFPADNGIYWIGDAGISASLEDMIAYESWIDRTRNEVDSLYGRLSERPFFADGTPASYGFGLVHEQISGVDVTGHGGALRGFRAHRMHSREHRLSVIVMFNHEASAHDAAEMLFRSALGITPKAARLPSRDWDGQWLCPETGLLARIETKDGEPRLHFATSPEDMREEATNRLVSEDVVLEQEGDALRMRRLRDNLTTLMQPVARVKTADETEIAGSYLSTETAATMTLEARDGAIFAIFSGRFGSGRPEPVYPAAPDIWLIRTRRSMDAPAPGDWTLRIKRDTSGRISGAELGCWLARKLGYEKQR</sequence>
<keyword evidence="2 6" id="KW-0031">Aminopeptidase</keyword>
<proteinExistence type="predicted"/>